<reference evidence="2 3" key="1">
    <citation type="submission" date="2017-05" db="EMBL/GenBank/DDBJ databases">
        <title>Biotechnological potential of actinobacteria isolated from South African environments.</title>
        <authorList>
            <person name="Le Roes-Hill M."/>
            <person name="Prins A."/>
            <person name="Durrell K.A."/>
        </authorList>
    </citation>
    <scope>NUCLEOTIDE SEQUENCE [LARGE SCALE GENOMIC DNA]</scope>
    <source>
        <strain evidence="2">BS2</strain>
    </source>
</reference>
<dbReference type="RefSeq" id="WP_086535947.1">
    <property type="nucleotide sequence ID" value="NZ_NGFO01000015.1"/>
</dbReference>
<dbReference type="PANTHER" id="PTHR43135">
    <property type="entry name" value="ALPHA-D-RIBOSE 1-METHYLPHOSPHONATE 5-TRIPHOSPHATE DIPHOSPHATASE"/>
    <property type="match status" value="1"/>
</dbReference>
<dbReference type="InterPro" id="IPR032466">
    <property type="entry name" value="Metal_Hydrolase"/>
</dbReference>
<dbReference type="InterPro" id="IPR006680">
    <property type="entry name" value="Amidohydro-rel"/>
</dbReference>
<dbReference type="STRING" id="417102.CA982_14105"/>
<evidence type="ECO:0000313" key="2">
    <source>
        <dbReference type="EMBL" id="OUC78095.1"/>
    </source>
</evidence>
<evidence type="ECO:0000259" key="1">
    <source>
        <dbReference type="Pfam" id="PF01979"/>
    </source>
</evidence>
<keyword evidence="3" id="KW-1185">Reference proteome</keyword>
<organism evidence="2 3">
    <name type="scientific">Gordonia lacunae</name>
    <dbReference type="NCBI Taxonomy" id="417102"/>
    <lineage>
        <taxon>Bacteria</taxon>
        <taxon>Bacillati</taxon>
        <taxon>Actinomycetota</taxon>
        <taxon>Actinomycetes</taxon>
        <taxon>Mycobacteriales</taxon>
        <taxon>Gordoniaceae</taxon>
        <taxon>Gordonia</taxon>
    </lineage>
</organism>
<gene>
    <name evidence="2" type="ORF">CA982_14105</name>
</gene>
<dbReference type="InterPro" id="IPR011059">
    <property type="entry name" value="Metal-dep_hydrolase_composite"/>
</dbReference>
<dbReference type="EMBL" id="NGFO01000015">
    <property type="protein sequence ID" value="OUC78095.1"/>
    <property type="molecule type" value="Genomic_DNA"/>
</dbReference>
<accession>A0A243Q8X9</accession>
<dbReference type="Gene3D" id="2.30.40.10">
    <property type="entry name" value="Urease, subunit C, domain 1"/>
    <property type="match status" value="1"/>
</dbReference>
<dbReference type="Gene3D" id="3.30.110.90">
    <property type="entry name" value="Amidohydrolase"/>
    <property type="match status" value="1"/>
</dbReference>
<feature type="domain" description="Amidohydrolase-related" evidence="1">
    <location>
        <begin position="53"/>
        <end position="394"/>
    </location>
</feature>
<dbReference type="SUPFAM" id="SSF51338">
    <property type="entry name" value="Composite domain of metallo-dependent hydrolases"/>
    <property type="match status" value="1"/>
</dbReference>
<proteinExistence type="predicted"/>
<protein>
    <recommendedName>
        <fullName evidence="1">Amidohydrolase-related domain-containing protein</fullName>
    </recommendedName>
</protein>
<dbReference type="InterPro" id="IPR051781">
    <property type="entry name" value="Metallo-dep_Hydrolase"/>
</dbReference>
<dbReference type="AlphaFoldDB" id="A0A243Q8X9"/>
<dbReference type="SUPFAM" id="SSF51556">
    <property type="entry name" value="Metallo-dependent hydrolases"/>
    <property type="match status" value="1"/>
</dbReference>
<name>A0A243Q8X9_9ACTN</name>
<dbReference type="Pfam" id="PF01979">
    <property type="entry name" value="Amidohydro_1"/>
    <property type="match status" value="1"/>
</dbReference>
<dbReference type="Gene3D" id="3.40.50.10910">
    <property type="entry name" value="Amidohydrolase"/>
    <property type="match status" value="1"/>
</dbReference>
<dbReference type="GO" id="GO:0016810">
    <property type="term" value="F:hydrolase activity, acting on carbon-nitrogen (but not peptide) bonds"/>
    <property type="evidence" value="ECO:0007669"/>
    <property type="project" value="InterPro"/>
</dbReference>
<dbReference type="Proteomes" id="UP000194632">
    <property type="component" value="Unassembled WGS sequence"/>
</dbReference>
<comment type="caution">
    <text evidence="2">The sequence shown here is derived from an EMBL/GenBank/DDBJ whole genome shotgun (WGS) entry which is preliminary data.</text>
</comment>
<sequence>MPHTTVFEDVRLFDGESVVDHAFVTIRGQKIDAVTDYASSPTNAETVNGRGCTLMPGLIDSHAHAKPGALEMALSFGVTTEIDLGSDPLWMDDQRAAARTRDDVADVRSSSFGATVPNGHPSHLIGRFFPHPFPTVSTVADAGPFVEERVAEGADFIKMIIEDGSALNRPALPALPLDIATALVDAAHAHNRQAFAHVTAIAGARRALDAGIDALVHLFFDQPADDVIVQRIVDSDVFVVPTLVTLGAFSGDRTARWLTEDPRSAHLLTEEWKANLCCGWPDNPHGSLHNAQTSALSLHRAGARVLVGTDAASVAARGTAHGASMHDELRLFVDAGFTPLEALRAATSGPADAYGLSDRGRVATGLQADLVLVEGDPTTSIDDTLSIRGVWRRGTKLAARRTPISA</sequence>
<evidence type="ECO:0000313" key="3">
    <source>
        <dbReference type="Proteomes" id="UP000194632"/>
    </source>
</evidence>
<dbReference type="Gene3D" id="1.20.58.520">
    <property type="entry name" value="Amidohydrolase"/>
    <property type="match status" value="1"/>
</dbReference>
<dbReference type="PANTHER" id="PTHR43135:SF3">
    <property type="entry name" value="ALPHA-D-RIBOSE 1-METHYLPHOSPHONATE 5-TRIPHOSPHATE DIPHOSPHATASE"/>
    <property type="match status" value="1"/>
</dbReference>
<dbReference type="OrthoDB" id="3514520at2"/>